<sequence length="332" mass="36340">MSNASSLTSTLNERYSSSTTAIHAFVPPSTPFTQSHNVSKYPDGPVQILPNVYLGDEHNSQDLAHLKDLAVHCMMNVATEVNHPMQHMFAPWDPRLFDDDEPAKSQQPCPTLSTSSSSTSSTKSYHTTQSGSSGMTLAVPTLTKTTPSLASSDCLTASLPSPLYYKKRSWHHHIQDNDQAVHQELHGAVLDITHAIQAGKRVLVHCQCGLARSATVLVAYVMYTKNLSMQVALAFVKQRAPHINPNFSLMYHLREYEAFLRPVAQTPRTLPPPALPATPTTASSKNTIASSTSSSLAAKWKSFKAKSSASPLRPSWWRNSTTPISSRKPPHS</sequence>
<dbReference type="GO" id="GO:0005737">
    <property type="term" value="C:cytoplasm"/>
    <property type="evidence" value="ECO:0007669"/>
    <property type="project" value="TreeGrafter"/>
</dbReference>
<feature type="domain" description="Tyrosine-protein phosphatase" evidence="6">
    <location>
        <begin position="44"/>
        <end position="262"/>
    </location>
</feature>
<keyword evidence="4" id="KW-0904">Protein phosphatase</keyword>
<dbReference type="GO" id="GO:0043409">
    <property type="term" value="P:negative regulation of MAPK cascade"/>
    <property type="evidence" value="ECO:0007669"/>
    <property type="project" value="TreeGrafter"/>
</dbReference>
<dbReference type="PROSITE" id="PS00383">
    <property type="entry name" value="TYR_PHOSPHATASE_1"/>
    <property type="match status" value="1"/>
</dbReference>
<evidence type="ECO:0000259" key="6">
    <source>
        <dbReference type="PROSITE" id="PS50054"/>
    </source>
</evidence>
<dbReference type="InterPro" id="IPR016130">
    <property type="entry name" value="Tyr_Pase_AS"/>
</dbReference>
<comment type="caution">
    <text evidence="8">The sequence shown here is derived from an EMBL/GenBank/DDBJ whole genome shotgun (WGS) entry which is preliminary data.</text>
</comment>
<proteinExistence type="inferred from homology"/>
<dbReference type="OrthoDB" id="2017893at2759"/>
<evidence type="ECO:0000256" key="5">
    <source>
        <dbReference type="SAM" id="MobiDB-lite"/>
    </source>
</evidence>
<dbReference type="InterPro" id="IPR000340">
    <property type="entry name" value="Dual-sp_phosphatase_cat-dom"/>
</dbReference>
<dbReference type="InterPro" id="IPR000387">
    <property type="entry name" value="Tyr_Pase_dom"/>
</dbReference>
<gene>
    <name evidence="8" type="ORF">DM01DRAFT_1334384</name>
</gene>
<evidence type="ECO:0000256" key="3">
    <source>
        <dbReference type="ARBA" id="ARBA00022801"/>
    </source>
</evidence>
<dbReference type="EC" id="3.1.3.48" evidence="2"/>
<feature type="region of interest" description="Disordered" evidence="5">
    <location>
        <begin position="304"/>
        <end position="332"/>
    </location>
</feature>
<dbReference type="PANTHER" id="PTHR10159">
    <property type="entry name" value="DUAL SPECIFICITY PROTEIN PHOSPHATASE"/>
    <property type="match status" value="1"/>
</dbReference>
<dbReference type="Pfam" id="PF00782">
    <property type="entry name" value="DSPc"/>
    <property type="match status" value="1"/>
</dbReference>
<dbReference type="GO" id="GO:0033550">
    <property type="term" value="F:MAP kinase tyrosine phosphatase activity"/>
    <property type="evidence" value="ECO:0007669"/>
    <property type="project" value="TreeGrafter"/>
</dbReference>
<dbReference type="InterPro" id="IPR020422">
    <property type="entry name" value="TYR_PHOSPHATASE_DUAL_dom"/>
</dbReference>
<keyword evidence="3" id="KW-0378">Hydrolase</keyword>
<evidence type="ECO:0000259" key="7">
    <source>
        <dbReference type="PROSITE" id="PS50056"/>
    </source>
</evidence>
<keyword evidence="9" id="KW-1185">Reference proteome</keyword>
<comment type="similarity">
    <text evidence="1">Belongs to the protein-tyrosine phosphatase family. Non-receptor class dual specificity subfamily.</text>
</comment>
<evidence type="ECO:0000313" key="9">
    <source>
        <dbReference type="Proteomes" id="UP000242146"/>
    </source>
</evidence>
<accession>A0A1X2GLP6</accession>
<dbReference type="GO" id="GO:0017017">
    <property type="term" value="F:MAP kinase tyrosine/serine/threonine phosphatase activity"/>
    <property type="evidence" value="ECO:0007669"/>
    <property type="project" value="TreeGrafter"/>
</dbReference>
<dbReference type="STRING" id="101127.A0A1X2GLP6"/>
<dbReference type="GO" id="GO:0008330">
    <property type="term" value="F:protein tyrosine/threonine phosphatase activity"/>
    <property type="evidence" value="ECO:0007669"/>
    <property type="project" value="TreeGrafter"/>
</dbReference>
<dbReference type="PANTHER" id="PTHR10159:SF519">
    <property type="entry name" value="DUAL SPECIFICITY PROTEIN PHOSPHATASE MPK3"/>
    <property type="match status" value="1"/>
</dbReference>
<evidence type="ECO:0000256" key="1">
    <source>
        <dbReference type="ARBA" id="ARBA00008601"/>
    </source>
</evidence>
<dbReference type="PROSITE" id="PS50056">
    <property type="entry name" value="TYR_PHOSPHATASE_2"/>
    <property type="match status" value="1"/>
</dbReference>
<reference evidence="8 9" key="1">
    <citation type="submission" date="2016-07" db="EMBL/GenBank/DDBJ databases">
        <title>Pervasive Adenine N6-methylation of Active Genes in Fungi.</title>
        <authorList>
            <consortium name="DOE Joint Genome Institute"/>
            <person name="Mondo S.J."/>
            <person name="Dannebaum R.O."/>
            <person name="Kuo R.C."/>
            <person name="Labutti K."/>
            <person name="Haridas S."/>
            <person name="Kuo A."/>
            <person name="Salamov A."/>
            <person name="Ahrendt S.R."/>
            <person name="Lipzen A."/>
            <person name="Sullivan W."/>
            <person name="Andreopoulos W.B."/>
            <person name="Clum A."/>
            <person name="Lindquist E."/>
            <person name="Daum C."/>
            <person name="Ramamoorthy G.K."/>
            <person name="Gryganskyi A."/>
            <person name="Culley D."/>
            <person name="Magnuson J.K."/>
            <person name="James T.Y."/>
            <person name="O'Malley M.A."/>
            <person name="Stajich J.E."/>
            <person name="Spatafora J.W."/>
            <person name="Visel A."/>
            <person name="Grigoriev I.V."/>
        </authorList>
    </citation>
    <scope>NUCLEOTIDE SEQUENCE [LARGE SCALE GENOMIC DNA]</scope>
    <source>
        <strain evidence="8 9">NRRL 3301</strain>
    </source>
</reference>
<feature type="compositionally biased region" description="Low complexity" evidence="5">
    <location>
        <begin position="277"/>
        <end position="289"/>
    </location>
</feature>
<name>A0A1X2GLP6_9FUNG</name>
<dbReference type="SMART" id="SM00195">
    <property type="entry name" value="DSPc"/>
    <property type="match status" value="1"/>
</dbReference>
<dbReference type="AlphaFoldDB" id="A0A1X2GLP6"/>
<organism evidence="8 9">
    <name type="scientific">Hesseltinella vesiculosa</name>
    <dbReference type="NCBI Taxonomy" id="101127"/>
    <lineage>
        <taxon>Eukaryota</taxon>
        <taxon>Fungi</taxon>
        <taxon>Fungi incertae sedis</taxon>
        <taxon>Mucoromycota</taxon>
        <taxon>Mucoromycotina</taxon>
        <taxon>Mucoromycetes</taxon>
        <taxon>Mucorales</taxon>
        <taxon>Cunninghamellaceae</taxon>
        <taxon>Hesseltinella</taxon>
    </lineage>
</organism>
<feature type="compositionally biased region" description="Low complexity" evidence="5">
    <location>
        <begin position="111"/>
        <end position="130"/>
    </location>
</feature>
<feature type="region of interest" description="Disordered" evidence="5">
    <location>
        <begin position="267"/>
        <end position="289"/>
    </location>
</feature>
<feature type="domain" description="Tyrosine specific protein phosphatases" evidence="7">
    <location>
        <begin position="183"/>
        <end position="243"/>
    </location>
</feature>
<dbReference type="Gene3D" id="3.90.190.10">
    <property type="entry name" value="Protein tyrosine phosphatase superfamily"/>
    <property type="match status" value="2"/>
</dbReference>
<dbReference type="SUPFAM" id="SSF52799">
    <property type="entry name" value="(Phosphotyrosine protein) phosphatases II"/>
    <property type="match status" value="1"/>
</dbReference>
<evidence type="ECO:0000256" key="2">
    <source>
        <dbReference type="ARBA" id="ARBA00013064"/>
    </source>
</evidence>
<evidence type="ECO:0000313" key="8">
    <source>
        <dbReference type="EMBL" id="ORX56826.1"/>
    </source>
</evidence>
<evidence type="ECO:0000256" key="4">
    <source>
        <dbReference type="ARBA" id="ARBA00022912"/>
    </source>
</evidence>
<dbReference type="InterPro" id="IPR029021">
    <property type="entry name" value="Prot-tyrosine_phosphatase-like"/>
</dbReference>
<dbReference type="EMBL" id="MCGT01000009">
    <property type="protein sequence ID" value="ORX56826.1"/>
    <property type="molecule type" value="Genomic_DNA"/>
</dbReference>
<dbReference type="PROSITE" id="PS50054">
    <property type="entry name" value="TYR_PHOSPHATASE_DUAL"/>
    <property type="match status" value="1"/>
</dbReference>
<protein>
    <recommendedName>
        <fullName evidence="2">protein-tyrosine-phosphatase</fullName>
        <ecNumber evidence="2">3.1.3.48</ecNumber>
    </recommendedName>
</protein>
<dbReference type="Proteomes" id="UP000242146">
    <property type="component" value="Unassembled WGS sequence"/>
</dbReference>
<feature type="region of interest" description="Disordered" evidence="5">
    <location>
        <begin position="92"/>
        <end position="138"/>
    </location>
</feature>